<dbReference type="HOGENOM" id="CLU_3230988_0_0_7"/>
<dbReference type="EMBL" id="CP000768">
    <property type="protein sequence ID" value="ABS43548.1"/>
    <property type="molecule type" value="Genomic_DNA"/>
</dbReference>
<reference evidence="2" key="1">
    <citation type="submission" date="2007-07" db="EMBL/GenBank/DDBJ databases">
        <title>Complete genome sequence of Campylobacter jejuni subsp doylei 269.97 isolated from human blood.</title>
        <authorList>
            <person name="Fouts D.E."/>
            <person name="Mongodin E.F."/>
            <person name="Puiu D."/>
            <person name="Sebastian Y."/>
            <person name="Miller W.G."/>
            <person name="Mandrell R.E."/>
            <person name="Lastovica A.J."/>
            <person name="Nelson K.E."/>
        </authorList>
    </citation>
    <scope>NUCLEOTIDE SEQUENCE [LARGE SCALE GENOMIC DNA]</scope>
    <source>
        <strain evidence="2">ATCC BAA-1458 / RM4099 / 269.97</strain>
    </source>
</reference>
<proteinExistence type="predicted"/>
<sequence>MSFYKVHGVLNPYFLKISFAFEEPINSLNSKANFLSLAYFVMT</sequence>
<dbReference type="KEGG" id="cjd:JJD26997_1663"/>
<evidence type="ECO:0000313" key="1">
    <source>
        <dbReference type="EMBL" id="ABS43548.1"/>
    </source>
</evidence>
<evidence type="ECO:0000313" key="2">
    <source>
        <dbReference type="Proteomes" id="UP000002302"/>
    </source>
</evidence>
<name>A7H572_CAMJD</name>
<dbReference type="AlphaFoldDB" id="A7H572"/>
<gene>
    <name evidence="1" type="ordered locus">JJD26997_1663</name>
</gene>
<dbReference type="Proteomes" id="UP000002302">
    <property type="component" value="Chromosome"/>
</dbReference>
<protein>
    <submittedName>
        <fullName evidence="1">Uncharacterized protein</fullName>
    </submittedName>
</protein>
<accession>A7H572</accession>
<organism evidence="1 2">
    <name type="scientific">Campylobacter jejuni subsp. doylei (strain ATCC BAA-1458 / RM4099 / 269.97)</name>
    <dbReference type="NCBI Taxonomy" id="360109"/>
    <lineage>
        <taxon>Bacteria</taxon>
        <taxon>Pseudomonadati</taxon>
        <taxon>Campylobacterota</taxon>
        <taxon>Epsilonproteobacteria</taxon>
        <taxon>Campylobacterales</taxon>
        <taxon>Campylobacteraceae</taxon>
        <taxon>Campylobacter</taxon>
    </lineage>
</organism>